<name>A0A0D1K920_9SPHN</name>
<gene>
    <name evidence="1" type="ORF">SR41_01275</name>
</gene>
<dbReference type="PANTHER" id="PTHR35175">
    <property type="entry name" value="DUF1289 DOMAIN-CONTAINING PROTEIN"/>
    <property type="match status" value="1"/>
</dbReference>
<keyword evidence="1" id="KW-0436">Ligase</keyword>
<dbReference type="PANTHER" id="PTHR35175:SF2">
    <property type="entry name" value="DUF1289 DOMAIN-CONTAINING PROTEIN"/>
    <property type="match status" value="1"/>
</dbReference>
<dbReference type="EMBL" id="JXTP01000007">
    <property type="protein sequence ID" value="KIU30078.1"/>
    <property type="molecule type" value="Genomic_DNA"/>
</dbReference>
<evidence type="ECO:0000313" key="1">
    <source>
        <dbReference type="EMBL" id="KIU30078.1"/>
    </source>
</evidence>
<sequence length="60" mass="6628">MVIERTPPVAIDTPCIGVCVMEPDGLCRGCARTIDEIVGWGQMTPDRRRAIMATLSDRRP</sequence>
<dbReference type="InterPro" id="IPR010710">
    <property type="entry name" value="DUF1289"/>
</dbReference>
<dbReference type="Proteomes" id="UP000033203">
    <property type="component" value="Unassembled WGS sequence"/>
</dbReference>
<comment type="caution">
    <text evidence="1">The sequence shown here is derived from an EMBL/GenBank/DDBJ whole genome shotgun (WGS) entry which is preliminary data.</text>
</comment>
<accession>A0A0D1K920</accession>
<evidence type="ECO:0000313" key="2">
    <source>
        <dbReference type="Proteomes" id="UP000033203"/>
    </source>
</evidence>
<protein>
    <submittedName>
        <fullName evidence="1">Prolyl-tRNA synthetase</fullName>
    </submittedName>
</protein>
<keyword evidence="1" id="KW-0030">Aminoacyl-tRNA synthetase</keyword>
<proteinExistence type="predicted"/>
<dbReference type="GO" id="GO:0004812">
    <property type="term" value="F:aminoacyl-tRNA ligase activity"/>
    <property type="evidence" value="ECO:0007669"/>
    <property type="project" value="UniProtKB-KW"/>
</dbReference>
<dbReference type="Pfam" id="PF06945">
    <property type="entry name" value="DUF1289"/>
    <property type="match status" value="1"/>
</dbReference>
<organism evidence="1 2">
    <name type="scientific">Sphingomonas melonis</name>
    <dbReference type="NCBI Taxonomy" id="152682"/>
    <lineage>
        <taxon>Bacteria</taxon>
        <taxon>Pseudomonadati</taxon>
        <taxon>Pseudomonadota</taxon>
        <taxon>Alphaproteobacteria</taxon>
        <taxon>Sphingomonadales</taxon>
        <taxon>Sphingomonadaceae</taxon>
        <taxon>Sphingomonas</taxon>
    </lineage>
</organism>
<reference evidence="1 2" key="1">
    <citation type="submission" date="2015-01" db="EMBL/GenBank/DDBJ databases">
        <title>Genome of Sphingomonas taxi strain 30a.</title>
        <authorList>
            <person name="Eevers N."/>
            <person name="Van Hamme J."/>
            <person name="Bottos E."/>
            <person name="Weyens N."/>
            <person name="Vangronsveld J."/>
        </authorList>
    </citation>
    <scope>NUCLEOTIDE SEQUENCE [LARGE SCALE GENOMIC DNA]</scope>
    <source>
        <strain evidence="1 2">30a</strain>
    </source>
</reference>
<dbReference type="AlphaFoldDB" id="A0A0D1K920"/>
<dbReference type="PATRIC" id="fig|1549858.7.peg.1912"/>